<gene>
    <name evidence="6" type="ORF">MEDL_58878</name>
</gene>
<proteinExistence type="predicted"/>
<reference evidence="6" key="1">
    <citation type="submission" date="2021-03" db="EMBL/GenBank/DDBJ databases">
        <authorList>
            <person name="Bekaert M."/>
        </authorList>
    </citation>
    <scope>NUCLEOTIDE SEQUENCE</scope>
</reference>
<sequence>MIIWIIFAFTSLSNGFFLVDKSNPVGPNSPDQKYITAAEFIEYKQKQQQEIDNVITLLTSHLQPESSRVQHGKINSTQSTGPSGTPIKWFQKYYALEKNHAKLQSSFKKLLKKYSALEHRFSSVLNMTFEMNGILSSPPELRNTPDTQDLPALQQQVNIIGAKVFVLDSNDKARNRDIFTLYNRTGETNTMIKNFEMQTNIEIKNLQRIQNETIEIFQTQCASNGSNVSIIDIGKRIELVESNHNSTVIALSKQIKEYQFKQNVTEERIMQKVAQANEKVAITTCVSVDGVVHHNNAIKFDQVRSHVGILDMAAIRTTGKFTCEKGGVYHISVVINTPTDHSSFSIYMNGNSVSKLSISSDNHVDTGTSVVALELQIGDIVWVQADTDIHVYFHWSCMTVVKL</sequence>
<evidence type="ECO:0000256" key="3">
    <source>
        <dbReference type="ARBA" id="ARBA00022729"/>
    </source>
</evidence>
<dbReference type="PANTHER" id="PTHR22923:SF116">
    <property type="entry name" value="C1Q DOMAIN-CONTAINING PROTEIN"/>
    <property type="match status" value="1"/>
</dbReference>
<feature type="signal peptide" evidence="4">
    <location>
        <begin position="1"/>
        <end position="15"/>
    </location>
</feature>
<dbReference type="Pfam" id="PF00386">
    <property type="entry name" value="C1q"/>
    <property type="match status" value="1"/>
</dbReference>
<keyword evidence="3 4" id="KW-0732">Signal</keyword>
<keyword evidence="2" id="KW-0964">Secreted</keyword>
<feature type="domain" description="C1q" evidence="5">
    <location>
        <begin position="296"/>
        <end position="388"/>
    </location>
</feature>
<evidence type="ECO:0000256" key="4">
    <source>
        <dbReference type="SAM" id="SignalP"/>
    </source>
</evidence>
<protein>
    <recommendedName>
        <fullName evidence="5">C1q domain-containing protein</fullName>
    </recommendedName>
</protein>
<evidence type="ECO:0000259" key="5">
    <source>
        <dbReference type="Pfam" id="PF00386"/>
    </source>
</evidence>
<dbReference type="InterPro" id="IPR050822">
    <property type="entry name" value="Cerebellin_Synaptic_Org"/>
</dbReference>
<evidence type="ECO:0000313" key="6">
    <source>
        <dbReference type="EMBL" id="CAG2246960.1"/>
    </source>
</evidence>
<dbReference type="OrthoDB" id="6103865at2759"/>
<name>A0A8S3US94_MYTED</name>
<comment type="subcellular location">
    <subcellularLocation>
        <location evidence="1">Secreted</location>
    </subcellularLocation>
</comment>
<dbReference type="SUPFAM" id="SSF49842">
    <property type="entry name" value="TNF-like"/>
    <property type="match status" value="1"/>
</dbReference>
<dbReference type="InterPro" id="IPR001073">
    <property type="entry name" value="C1q_dom"/>
</dbReference>
<organism evidence="6 7">
    <name type="scientific">Mytilus edulis</name>
    <name type="common">Blue mussel</name>
    <dbReference type="NCBI Taxonomy" id="6550"/>
    <lineage>
        <taxon>Eukaryota</taxon>
        <taxon>Metazoa</taxon>
        <taxon>Spiralia</taxon>
        <taxon>Lophotrochozoa</taxon>
        <taxon>Mollusca</taxon>
        <taxon>Bivalvia</taxon>
        <taxon>Autobranchia</taxon>
        <taxon>Pteriomorphia</taxon>
        <taxon>Mytilida</taxon>
        <taxon>Mytiloidea</taxon>
        <taxon>Mytilidae</taxon>
        <taxon>Mytilinae</taxon>
        <taxon>Mytilus</taxon>
    </lineage>
</organism>
<dbReference type="EMBL" id="CAJPWZ010002886">
    <property type="protein sequence ID" value="CAG2246960.1"/>
    <property type="molecule type" value="Genomic_DNA"/>
</dbReference>
<dbReference type="PANTHER" id="PTHR22923">
    <property type="entry name" value="CEREBELLIN-RELATED"/>
    <property type="match status" value="1"/>
</dbReference>
<dbReference type="AlphaFoldDB" id="A0A8S3US94"/>
<evidence type="ECO:0000313" key="7">
    <source>
        <dbReference type="Proteomes" id="UP000683360"/>
    </source>
</evidence>
<dbReference type="GO" id="GO:0005576">
    <property type="term" value="C:extracellular region"/>
    <property type="evidence" value="ECO:0007669"/>
    <property type="project" value="UniProtKB-SubCell"/>
</dbReference>
<evidence type="ECO:0000256" key="2">
    <source>
        <dbReference type="ARBA" id="ARBA00022525"/>
    </source>
</evidence>
<comment type="caution">
    <text evidence="6">The sequence shown here is derived from an EMBL/GenBank/DDBJ whole genome shotgun (WGS) entry which is preliminary data.</text>
</comment>
<evidence type="ECO:0000256" key="1">
    <source>
        <dbReference type="ARBA" id="ARBA00004613"/>
    </source>
</evidence>
<dbReference type="InterPro" id="IPR008983">
    <property type="entry name" value="Tumour_necrosis_fac-like_dom"/>
</dbReference>
<feature type="chain" id="PRO_5035750692" description="C1q domain-containing protein" evidence="4">
    <location>
        <begin position="16"/>
        <end position="403"/>
    </location>
</feature>
<dbReference type="Proteomes" id="UP000683360">
    <property type="component" value="Unassembled WGS sequence"/>
</dbReference>
<dbReference type="Gene3D" id="2.60.120.40">
    <property type="match status" value="1"/>
</dbReference>
<keyword evidence="7" id="KW-1185">Reference proteome</keyword>
<accession>A0A8S3US94</accession>